<dbReference type="OrthoDB" id="4698835at2759"/>
<evidence type="ECO:0000313" key="2">
    <source>
        <dbReference type="EMBL" id="TVY52961.1"/>
    </source>
</evidence>
<name>A0A7D8UQ42_9HELO</name>
<organism evidence="2 3">
    <name type="scientific">Lachnellula cervina</name>
    <dbReference type="NCBI Taxonomy" id="1316786"/>
    <lineage>
        <taxon>Eukaryota</taxon>
        <taxon>Fungi</taxon>
        <taxon>Dikarya</taxon>
        <taxon>Ascomycota</taxon>
        <taxon>Pezizomycotina</taxon>
        <taxon>Leotiomycetes</taxon>
        <taxon>Helotiales</taxon>
        <taxon>Lachnaceae</taxon>
        <taxon>Lachnellula</taxon>
    </lineage>
</organism>
<dbReference type="AlphaFoldDB" id="A0A7D8UQ42"/>
<comment type="caution">
    <text evidence="2">The sequence shown here is derived from an EMBL/GenBank/DDBJ whole genome shotgun (WGS) entry which is preliminary data.</text>
</comment>
<evidence type="ECO:0000256" key="1">
    <source>
        <dbReference type="SAM" id="Phobius"/>
    </source>
</evidence>
<feature type="non-terminal residue" evidence="2">
    <location>
        <position position="1"/>
    </location>
</feature>
<proteinExistence type="predicted"/>
<keyword evidence="1" id="KW-1133">Transmembrane helix</keyword>
<keyword evidence="3" id="KW-1185">Reference proteome</keyword>
<keyword evidence="1" id="KW-0812">Transmembrane</keyword>
<reference evidence="2 3" key="1">
    <citation type="submission" date="2018-05" db="EMBL/GenBank/DDBJ databases">
        <title>Whole genome sequencing for identification of molecular markers to develop diagnostic detection tools for the regulated plant pathogen Lachnellula willkommii.</title>
        <authorList>
            <person name="Giroux E."/>
            <person name="Bilodeau G."/>
        </authorList>
    </citation>
    <scope>NUCLEOTIDE SEQUENCE [LARGE SCALE GENOMIC DNA]</scope>
    <source>
        <strain evidence="2 3">CBS 625.97</strain>
    </source>
</reference>
<accession>A0A7D8UQ42</accession>
<keyword evidence="1" id="KW-0472">Membrane</keyword>
<feature type="transmembrane region" description="Helical" evidence="1">
    <location>
        <begin position="35"/>
        <end position="53"/>
    </location>
</feature>
<feature type="transmembrane region" description="Helical" evidence="1">
    <location>
        <begin position="12"/>
        <end position="29"/>
    </location>
</feature>
<dbReference type="Proteomes" id="UP000481288">
    <property type="component" value="Unassembled WGS sequence"/>
</dbReference>
<dbReference type="EMBL" id="QGMG01000523">
    <property type="protein sequence ID" value="TVY52961.1"/>
    <property type="molecule type" value="Genomic_DNA"/>
</dbReference>
<gene>
    <name evidence="2" type="ORF">LCER1_G005309</name>
</gene>
<evidence type="ECO:0000313" key="3">
    <source>
        <dbReference type="Proteomes" id="UP000481288"/>
    </source>
</evidence>
<sequence length="254" mass="27799">IITLLPRPPSILIIITFIICLLAMARSFYLHNLLLGTWIALLCSLSLSAPLVLDEKSCLDKQTSTLYALWSSIPASQNAIGNSALYDKIDHTRDNAWGIAYLYGCTALMISDPNFVIVAHIQQVTRTGTIFITDQTALESYLTNILQPKLDLHTPSANTRVDLIFNSNDAGSRSMGVQSIKDYLTDDNNFGVAASSIFPQRYSGSSGTGIPTQNAPNGLAVVQWQKLQLVGLTEGTLVVYFNNETPLIDKLFIT</sequence>
<protein>
    <submittedName>
        <fullName evidence="2">Uncharacterized protein</fullName>
    </submittedName>
</protein>